<feature type="signal peptide" evidence="1">
    <location>
        <begin position="1"/>
        <end position="22"/>
    </location>
</feature>
<evidence type="ECO:0000256" key="1">
    <source>
        <dbReference type="SAM" id="SignalP"/>
    </source>
</evidence>
<dbReference type="AlphaFoldDB" id="A0A517MIR7"/>
<dbReference type="RefSeq" id="WP_218932690.1">
    <property type="nucleotide sequence ID" value="NZ_CP036262.1"/>
</dbReference>
<proteinExistence type="predicted"/>
<dbReference type="InterPro" id="IPR018391">
    <property type="entry name" value="PQQ_b-propeller_rpt"/>
</dbReference>
<dbReference type="GO" id="GO:0047059">
    <property type="term" value="F:polyvinyl alcohol dehydrogenase (cytochrome) activity"/>
    <property type="evidence" value="ECO:0007669"/>
    <property type="project" value="UniProtKB-EC"/>
</dbReference>
<keyword evidence="3" id="KW-0560">Oxidoreductase</keyword>
<feature type="domain" description="Pyrrolo-quinoline quinone repeat" evidence="2">
    <location>
        <begin position="101"/>
        <end position="349"/>
    </location>
</feature>
<accession>A0A517MIR7</accession>
<reference evidence="3 4" key="1">
    <citation type="submission" date="2019-02" db="EMBL/GenBank/DDBJ databases">
        <title>Deep-cultivation of Planctomycetes and their phenomic and genomic characterization uncovers novel biology.</title>
        <authorList>
            <person name="Wiegand S."/>
            <person name="Jogler M."/>
            <person name="Boedeker C."/>
            <person name="Pinto D."/>
            <person name="Vollmers J."/>
            <person name="Rivas-Marin E."/>
            <person name="Kohn T."/>
            <person name="Peeters S.H."/>
            <person name="Heuer A."/>
            <person name="Rast P."/>
            <person name="Oberbeckmann S."/>
            <person name="Bunk B."/>
            <person name="Jeske O."/>
            <person name="Meyerdierks A."/>
            <person name="Storesund J.E."/>
            <person name="Kallscheuer N."/>
            <person name="Luecker S."/>
            <person name="Lage O.M."/>
            <person name="Pohl T."/>
            <person name="Merkel B.J."/>
            <person name="Hornburger P."/>
            <person name="Mueller R.-W."/>
            <person name="Bruemmer F."/>
            <person name="Labrenz M."/>
            <person name="Spormann A.M."/>
            <person name="Op den Camp H."/>
            <person name="Overmann J."/>
            <person name="Amann R."/>
            <person name="Jetten M.S.M."/>
            <person name="Mascher T."/>
            <person name="Medema M.H."/>
            <person name="Devos D.P."/>
            <person name="Kaster A.-K."/>
            <person name="Ovreas L."/>
            <person name="Rohde M."/>
            <person name="Galperin M.Y."/>
            <person name="Jogler C."/>
        </authorList>
    </citation>
    <scope>NUCLEOTIDE SEQUENCE [LARGE SCALE GENOMIC DNA]</scope>
    <source>
        <strain evidence="3 4">FF011L</strain>
    </source>
</reference>
<keyword evidence="1" id="KW-0732">Signal</keyword>
<sequence length="430" mass="46883" precursor="true">MFGLSARCLLAVGLLSSVLLQAGNAAEPIDRFGVQYDSADWPLWRGVQQDGHAAADATPPTQWSETDNVRWRTPVPGRGHGSPIVAGNRVYLASSDHEAQTQSVYAFDKSTGELVWEKEIHRGGMDKALQKLNQRATMASSALAWDGERLFITFIHDEAAWVTALSTEGDTIWQKRITDYTIHQGYGASPTIYHDLVIVSADNKAGGVIVGLDRRSGKVVWEHTRPKKPNYPSPILLQAAGKDQLIMTGADLVTSLNPSTGKVLWETPGATTECVTSTVSNGKVLLTSGGYPESHMSAVSVDGSKEVVWENRNRVYVPSMLMVDDYVYAVLDAGVAICIDAATGKEQWKERLGGTFNASPILVGNTIYISDEDGTTYLFKAQPDSFELVGKNQLGESVFASPAFSGDQFFTRVAHRDGDKRQEYLYCIGN</sequence>
<dbReference type="PANTHER" id="PTHR34512:SF30">
    <property type="entry name" value="OUTER MEMBRANE PROTEIN ASSEMBLY FACTOR BAMB"/>
    <property type="match status" value="1"/>
</dbReference>
<dbReference type="Pfam" id="PF13360">
    <property type="entry name" value="PQQ_2"/>
    <property type="match status" value="1"/>
</dbReference>
<dbReference type="InterPro" id="IPR011047">
    <property type="entry name" value="Quinoprotein_ADH-like_sf"/>
</dbReference>
<dbReference type="Gene3D" id="2.130.10.10">
    <property type="entry name" value="YVTN repeat-like/Quinoprotein amine dehydrogenase"/>
    <property type="match status" value="2"/>
</dbReference>
<dbReference type="InterPro" id="IPR002372">
    <property type="entry name" value="PQQ_rpt_dom"/>
</dbReference>
<dbReference type="SUPFAM" id="SSF50998">
    <property type="entry name" value="Quinoprotein alcohol dehydrogenase-like"/>
    <property type="match status" value="1"/>
</dbReference>
<dbReference type="EC" id="1.1.2.6" evidence="3"/>
<feature type="chain" id="PRO_5021716216" evidence="1">
    <location>
        <begin position="23"/>
        <end position="430"/>
    </location>
</feature>
<dbReference type="KEGG" id="rml:FF011L_35680"/>
<gene>
    <name evidence="3" type="primary">pvaA</name>
    <name evidence="3" type="ORF">FF011L_35680</name>
</gene>
<dbReference type="SMART" id="SM00564">
    <property type="entry name" value="PQQ"/>
    <property type="match status" value="4"/>
</dbReference>
<organism evidence="3 4">
    <name type="scientific">Roseimaritima multifibrata</name>
    <dbReference type="NCBI Taxonomy" id="1930274"/>
    <lineage>
        <taxon>Bacteria</taxon>
        <taxon>Pseudomonadati</taxon>
        <taxon>Planctomycetota</taxon>
        <taxon>Planctomycetia</taxon>
        <taxon>Pirellulales</taxon>
        <taxon>Pirellulaceae</taxon>
        <taxon>Roseimaritima</taxon>
    </lineage>
</organism>
<evidence type="ECO:0000313" key="3">
    <source>
        <dbReference type="EMBL" id="QDS94786.1"/>
    </source>
</evidence>
<evidence type="ECO:0000259" key="2">
    <source>
        <dbReference type="Pfam" id="PF13360"/>
    </source>
</evidence>
<name>A0A517MIR7_9BACT</name>
<dbReference type="InterPro" id="IPR015943">
    <property type="entry name" value="WD40/YVTN_repeat-like_dom_sf"/>
</dbReference>
<protein>
    <submittedName>
        <fullName evidence="3">Polyvinylalcohol dehydrogenase</fullName>
        <ecNumber evidence="3">1.1.2.6</ecNumber>
    </submittedName>
</protein>
<dbReference type="Proteomes" id="UP000320672">
    <property type="component" value="Chromosome"/>
</dbReference>
<dbReference type="EMBL" id="CP036262">
    <property type="protein sequence ID" value="QDS94786.1"/>
    <property type="molecule type" value="Genomic_DNA"/>
</dbReference>
<evidence type="ECO:0000313" key="4">
    <source>
        <dbReference type="Proteomes" id="UP000320672"/>
    </source>
</evidence>
<dbReference type="PANTHER" id="PTHR34512">
    <property type="entry name" value="CELL SURFACE PROTEIN"/>
    <property type="match status" value="1"/>
</dbReference>
<keyword evidence="4" id="KW-1185">Reference proteome</keyword>